<comment type="caution">
    <text evidence="2">The sequence shown here is derived from an EMBL/GenBank/DDBJ whole genome shotgun (WGS) entry which is preliminary data.</text>
</comment>
<accession>A0A7J6KMA7</accession>
<organism evidence="2 3">
    <name type="scientific">Perkinsus olseni</name>
    <name type="common">Perkinsus atlanticus</name>
    <dbReference type="NCBI Taxonomy" id="32597"/>
    <lineage>
        <taxon>Eukaryota</taxon>
        <taxon>Sar</taxon>
        <taxon>Alveolata</taxon>
        <taxon>Perkinsozoa</taxon>
        <taxon>Perkinsea</taxon>
        <taxon>Perkinsida</taxon>
        <taxon>Perkinsidae</taxon>
        <taxon>Perkinsus</taxon>
    </lineage>
</organism>
<evidence type="ECO:0000313" key="3">
    <source>
        <dbReference type="Proteomes" id="UP000570595"/>
    </source>
</evidence>
<protein>
    <submittedName>
        <fullName evidence="2">Uncharacterized protein</fullName>
    </submittedName>
</protein>
<keyword evidence="1" id="KW-0732">Signal</keyword>
<feature type="signal peptide" evidence="1">
    <location>
        <begin position="1"/>
        <end position="18"/>
    </location>
</feature>
<dbReference type="OrthoDB" id="10309407at2759"/>
<feature type="chain" id="PRO_5029491536" evidence="1">
    <location>
        <begin position="19"/>
        <end position="163"/>
    </location>
</feature>
<sequence length="163" mass="18267">MLRVNCWALLSTLALTTAIEMQSGKIQAGDAIRDGAVKISSSRRMCRIFYPRSELSVLRDFFDGDSIAVIVNVWEDSAGAGINSFEYREKPNGNAWLQYSNGPAAGTIKGSAGYIKSTFAEIFPFAHIMDELKKRIDDVMNGRQCRELLEFIETRPKVEYENS</sequence>
<dbReference type="Proteomes" id="UP000570595">
    <property type="component" value="Unassembled WGS sequence"/>
</dbReference>
<reference evidence="2 3" key="1">
    <citation type="submission" date="2020-04" db="EMBL/GenBank/DDBJ databases">
        <title>Perkinsus olseni comparative genomics.</title>
        <authorList>
            <person name="Bogema D.R."/>
        </authorList>
    </citation>
    <scope>NUCLEOTIDE SEQUENCE [LARGE SCALE GENOMIC DNA]</scope>
    <source>
        <strain evidence="2">ATCC PRA-179</strain>
    </source>
</reference>
<proteinExistence type="predicted"/>
<name>A0A7J6KMA7_PEROL</name>
<gene>
    <name evidence="2" type="ORF">FOZ61_002712</name>
</gene>
<evidence type="ECO:0000256" key="1">
    <source>
        <dbReference type="SAM" id="SignalP"/>
    </source>
</evidence>
<dbReference type="AlphaFoldDB" id="A0A7J6KMA7"/>
<dbReference type="EMBL" id="JABAHT010001776">
    <property type="protein sequence ID" value="KAF4648423.1"/>
    <property type="molecule type" value="Genomic_DNA"/>
</dbReference>
<feature type="non-terminal residue" evidence="2">
    <location>
        <position position="1"/>
    </location>
</feature>
<evidence type="ECO:0000313" key="2">
    <source>
        <dbReference type="EMBL" id="KAF4648423.1"/>
    </source>
</evidence>